<keyword evidence="3" id="KW-0378">Hydrolase</keyword>
<dbReference type="InterPro" id="IPR036691">
    <property type="entry name" value="Endo/exonu/phosph_ase_sf"/>
</dbReference>
<dbReference type="InterPro" id="IPR015919">
    <property type="entry name" value="Cadherin-like_sf"/>
</dbReference>
<feature type="domain" description="Endonuclease/exonuclease/phosphatase" evidence="2">
    <location>
        <begin position="317"/>
        <end position="592"/>
    </location>
</feature>
<evidence type="ECO:0000313" key="3">
    <source>
        <dbReference type="EMBL" id="UUY51842.1"/>
    </source>
</evidence>
<dbReference type="InterPro" id="IPR005135">
    <property type="entry name" value="Endo/exonuclease/phosphatase"/>
</dbReference>
<dbReference type="SUPFAM" id="SSF56219">
    <property type="entry name" value="DNase I-like"/>
    <property type="match status" value="1"/>
</dbReference>
<organism evidence="3 4">
    <name type="scientific">Streptomyces yangpuensis</name>
    <dbReference type="NCBI Taxonomy" id="1648182"/>
    <lineage>
        <taxon>Bacteria</taxon>
        <taxon>Bacillati</taxon>
        <taxon>Actinomycetota</taxon>
        <taxon>Actinomycetes</taxon>
        <taxon>Kitasatosporales</taxon>
        <taxon>Streptomycetaceae</taxon>
        <taxon>Streptomyces</taxon>
    </lineage>
</organism>
<dbReference type="Gene3D" id="3.40.50.1000">
    <property type="entry name" value="HAD superfamily/HAD-like"/>
    <property type="match status" value="1"/>
</dbReference>
<dbReference type="SUPFAM" id="SSF49313">
    <property type="entry name" value="Cadherin-like"/>
    <property type="match status" value="1"/>
</dbReference>
<evidence type="ECO:0000313" key="4">
    <source>
        <dbReference type="Proteomes" id="UP001057738"/>
    </source>
</evidence>
<dbReference type="CDD" id="cd07505">
    <property type="entry name" value="HAD_BPGM-like"/>
    <property type="match status" value="1"/>
</dbReference>
<dbReference type="InterPro" id="IPR006439">
    <property type="entry name" value="HAD-SF_hydro_IA"/>
</dbReference>
<proteinExistence type="predicted"/>
<dbReference type="SUPFAM" id="SSF56784">
    <property type="entry name" value="HAD-like"/>
    <property type="match status" value="1"/>
</dbReference>
<feature type="compositionally biased region" description="Basic and acidic residues" evidence="1">
    <location>
        <begin position="539"/>
        <end position="552"/>
    </location>
</feature>
<dbReference type="NCBIfam" id="TIGR01509">
    <property type="entry name" value="HAD-SF-IA-v3"/>
    <property type="match status" value="1"/>
</dbReference>
<name>A0ABY5Q6L7_9ACTN</name>
<dbReference type="Gene3D" id="1.10.150.240">
    <property type="entry name" value="Putative phosphatase, domain 2"/>
    <property type="match status" value="1"/>
</dbReference>
<dbReference type="Pfam" id="PF00702">
    <property type="entry name" value="Hydrolase"/>
    <property type="match status" value="1"/>
</dbReference>
<dbReference type="Gene3D" id="3.60.10.10">
    <property type="entry name" value="Endonuclease/exonuclease/phosphatase"/>
    <property type="match status" value="1"/>
</dbReference>
<dbReference type="EMBL" id="CP102514">
    <property type="protein sequence ID" value="UUY51842.1"/>
    <property type="molecule type" value="Genomic_DNA"/>
</dbReference>
<protein>
    <submittedName>
        <fullName evidence="3">HAD-IA family hydrolase</fullName>
    </submittedName>
</protein>
<dbReference type="InterPro" id="IPR023198">
    <property type="entry name" value="PGP-like_dom2"/>
</dbReference>
<dbReference type="PANTHER" id="PTHR41349:SF1">
    <property type="entry name" value="PROTEIN CBG08683"/>
    <property type="match status" value="1"/>
</dbReference>
<dbReference type="Pfam" id="PF03372">
    <property type="entry name" value="Exo_endo_phos"/>
    <property type="match status" value="1"/>
</dbReference>
<accession>A0ABY5Q6L7</accession>
<evidence type="ECO:0000256" key="1">
    <source>
        <dbReference type="SAM" id="MobiDB-lite"/>
    </source>
</evidence>
<reference evidence="3" key="1">
    <citation type="submission" date="2022-08" db="EMBL/GenBank/DDBJ databases">
        <authorList>
            <person name="Tian L."/>
        </authorList>
    </citation>
    <scope>NUCLEOTIDE SEQUENCE</scope>
    <source>
        <strain evidence="3">CM253</strain>
    </source>
</reference>
<evidence type="ECO:0000259" key="2">
    <source>
        <dbReference type="Pfam" id="PF03372"/>
    </source>
</evidence>
<dbReference type="Gene3D" id="2.60.40.10">
    <property type="entry name" value="Immunoglobulins"/>
    <property type="match status" value="1"/>
</dbReference>
<keyword evidence="4" id="KW-1185">Reference proteome</keyword>
<dbReference type="PANTHER" id="PTHR41349">
    <property type="match status" value="1"/>
</dbReference>
<gene>
    <name evidence="3" type="ORF">NRK68_04835</name>
</gene>
<sequence length="602" mass="63234">MDGTLVDTEQLWWDTVAEAAERLGHVLVEADRPDVLGRPVAHTAGFLAARSGAPAAEIAAALHRAFAERVRTRVVPLPGALALLGALRDEGVPTALVTASPREVAETVVAALAEAGHGGFTVTVTADDTALTKPNPDPYLAACRALRVPPAACVAVEDTPTGVASAEAAGCQVLAVPSAVRIDPAPGRTVLGSLEEATPDRLRALVSDAPAPRFLVPVLTTRRARAGQPFTARVSGLVRGAARPVTFVAADRPDWLTVHADGTLSGTPSPLPGPDTAVPVAVAKVTAVDAHGATAHLTVRIPVVAADAPALDRVRVMSWNLWLGGAPVDGHRDKQLAVLLAADVDVVGLQETAVHAAPELADALGWFHHSAGENLAILSRHPVVETLGDPRVGFYGAAGARIRLDEHPDGTPHEMVLWTAHLNHTPYGPYDACFDGLRAPELADRERESGRVRQIGEILARMAPDLAAADRTPVLLVGDFNAPSHLDWTAGAAPLHGGLGPVDWPVSRAVEGAGLRDSYREAHPDPVTDPGTTWSPVHPRHEDGSGRPEPQDRIDFVLHAGDRLTVLDSTTLATGRIDPRPRVAANDWPSDHAAVVTTFRYA</sequence>
<dbReference type="GO" id="GO:0016787">
    <property type="term" value="F:hydrolase activity"/>
    <property type="evidence" value="ECO:0007669"/>
    <property type="project" value="UniProtKB-KW"/>
</dbReference>
<dbReference type="InterPro" id="IPR023214">
    <property type="entry name" value="HAD_sf"/>
</dbReference>
<feature type="compositionally biased region" description="Basic and acidic residues" evidence="1">
    <location>
        <begin position="517"/>
        <end position="526"/>
    </location>
</feature>
<dbReference type="InterPro" id="IPR036412">
    <property type="entry name" value="HAD-like_sf"/>
</dbReference>
<feature type="region of interest" description="Disordered" evidence="1">
    <location>
        <begin position="515"/>
        <end position="552"/>
    </location>
</feature>
<dbReference type="InterPro" id="IPR013783">
    <property type="entry name" value="Ig-like_fold"/>
</dbReference>
<dbReference type="Proteomes" id="UP001057738">
    <property type="component" value="Chromosome"/>
</dbReference>